<protein>
    <recommendedName>
        <fullName evidence="3">Retrotransposon Copia-like N-terminal domain-containing protein</fullName>
    </recommendedName>
</protein>
<keyword evidence="2" id="KW-1185">Reference proteome</keyword>
<organism evidence="1 2">
    <name type="scientific">Cajanus cajan</name>
    <name type="common">Pigeon pea</name>
    <name type="synonym">Cajanus indicus</name>
    <dbReference type="NCBI Taxonomy" id="3821"/>
    <lineage>
        <taxon>Eukaryota</taxon>
        <taxon>Viridiplantae</taxon>
        <taxon>Streptophyta</taxon>
        <taxon>Embryophyta</taxon>
        <taxon>Tracheophyta</taxon>
        <taxon>Spermatophyta</taxon>
        <taxon>Magnoliopsida</taxon>
        <taxon>eudicotyledons</taxon>
        <taxon>Gunneridae</taxon>
        <taxon>Pentapetalae</taxon>
        <taxon>rosids</taxon>
        <taxon>fabids</taxon>
        <taxon>Fabales</taxon>
        <taxon>Fabaceae</taxon>
        <taxon>Papilionoideae</taxon>
        <taxon>50 kb inversion clade</taxon>
        <taxon>NPAAA clade</taxon>
        <taxon>indigoferoid/millettioid clade</taxon>
        <taxon>Phaseoleae</taxon>
        <taxon>Cajanus</taxon>
    </lineage>
</organism>
<accession>A0A151R0M0</accession>
<dbReference type="PANTHER" id="PTHR47481">
    <property type="match status" value="1"/>
</dbReference>
<evidence type="ECO:0000313" key="1">
    <source>
        <dbReference type="EMBL" id="KYP36114.1"/>
    </source>
</evidence>
<evidence type="ECO:0000313" key="2">
    <source>
        <dbReference type="Proteomes" id="UP000075243"/>
    </source>
</evidence>
<dbReference type="PANTHER" id="PTHR47481:SF30">
    <property type="entry name" value="CCHC-TYPE DOMAIN-CONTAINING PROTEIN"/>
    <property type="match status" value="1"/>
</dbReference>
<dbReference type="Proteomes" id="UP000075243">
    <property type="component" value="Unassembled WGS sequence"/>
</dbReference>
<evidence type="ECO:0008006" key="3">
    <source>
        <dbReference type="Google" id="ProtNLM"/>
    </source>
</evidence>
<dbReference type="EMBL" id="KQ484267">
    <property type="protein sequence ID" value="KYP36114.1"/>
    <property type="molecule type" value="Genomic_DNA"/>
</dbReference>
<gene>
    <name evidence="1" type="ORF">KK1_042792</name>
</gene>
<reference evidence="1" key="1">
    <citation type="journal article" date="2012" name="Nat. Biotechnol.">
        <title>Draft genome sequence of pigeonpea (Cajanus cajan), an orphan legume crop of resource-poor farmers.</title>
        <authorList>
            <person name="Varshney R.K."/>
            <person name="Chen W."/>
            <person name="Li Y."/>
            <person name="Bharti A.K."/>
            <person name="Saxena R.K."/>
            <person name="Schlueter J.A."/>
            <person name="Donoghue M.T."/>
            <person name="Azam S."/>
            <person name="Fan G."/>
            <person name="Whaley A.M."/>
            <person name="Farmer A.D."/>
            <person name="Sheridan J."/>
            <person name="Iwata A."/>
            <person name="Tuteja R."/>
            <person name="Penmetsa R.V."/>
            <person name="Wu W."/>
            <person name="Upadhyaya H.D."/>
            <person name="Yang S.P."/>
            <person name="Shah T."/>
            <person name="Saxena K.B."/>
            <person name="Michael T."/>
            <person name="McCombie W.R."/>
            <person name="Yang B."/>
            <person name="Zhang G."/>
            <person name="Yang H."/>
            <person name="Wang J."/>
            <person name="Spillane C."/>
            <person name="Cook D.R."/>
            <person name="May G.D."/>
            <person name="Xu X."/>
            <person name="Jackson S.A."/>
        </authorList>
    </citation>
    <scope>NUCLEOTIDE SEQUENCE [LARGE SCALE GENOMIC DNA]</scope>
</reference>
<proteinExistence type="predicted"/>
<dbReference type="AlphaFoldDB" id="A0A151R0M0"/>
<sequence>MASANPKQFIPQAFSTPISSKLNEDNFLIWRQQADSTIRGYCLKKHIIGAIHVPPQYESAEAKAKGVLNSKYEDFDQQDTLLKSWLLESMEPQFKVRMVGYEWCHQIWSNLETYFGSQIKTHVKQLKIQLRATNKSTTIN</sequence>
<dbReference type="Gramene" id="C.cajan_40369.t">
    <property type="protein sequence ID" value="C.cajan_40369.t.cds1"/>
    <property type="gene ID" value="C.cajan_40369"/>
</dbReference>
<name>A0A151R0M0_CAJCA</name>